<dbReference type="EMBL" id="CP047650">
    <property type="protein sequence ID" value="QHI97731.1"/>
    <property type="molecule type" value="Genomic_DNA"/>
</dbReference>
<reference evidence="3 4" key="1">
    <citation type="submission" date="2020-01" db="EMBL/GenBank/DDBJ databases">
        <title>Genome sequencing of strain KACC 21265.</title>
        <authorList>
            <person name="Heo J."/>
            <person name="Kim S.-J."/>
            <person name="Kim J.-S."/>
            <person name="Hong S.-B."/>
            <person name="Kwon S.-W."/>
        </authorList>
    </citation>
    <scope>NUCLEOTIDE SEQUENCE [LARGE SCALE GENOMIC DNA]</scope>
    <source>
        <strain evidence="3 4">KACC 21265</strain>
    </source>
</reference>
<dbReference type="InterPro" id="IPR006311">
    <property type="entry name" value="TAT_signal"/>
</dbReference>
<protein>
    <submittedName>
        <fullName evidence="3">ABC transporter substrate-binding protein</fullName>
    </submittedName>
</protein>
<dbReference type="AlphaFoldDB" id="A0A857J3V8"/>
<evidence type="ECO:0000256" key="2">
    <source>
        <dbReference type="SAM" id="SignalP"/>
    </source>
</evidence>
<keyword evidence="2" id="KW-0732">Signal</keyword>
<keyword evidence="4" id="KW-1185">Reference proteome</keyword>
<dbReference type="RefSeq" id="WP_160551249.1">
    <property type="nucleotide sequence ID" value="NZ_CP047650.1"/>
</dbReference>
<gene>
    <name evidence="3" type="ORF">GT347_06840</name>
</gene>
<feature type="chain" id="PRO_5032575312" evidence="2">
    <location>
        <begin position="25"/>
        <end position="324"/>
    </location>
</feature>
<feature type="signal peptide" evidence="2">
    <location>
        <begin position="1"/>
        <end position="24"/>
    </location>
</feature>
<sequence>MPATDRRSLLLLAALAVAAAPALAAEAFPNHAIKIIVPFAPGGTTDILARIMADGMARYLGQSIVVDNRAGAAGAIGSEAVVRAAPDGYTLGIATVTSHSVLPLTRKLNYDVRKDLLPVVNIANCPTVWSAGMQVPAKNLTEFIALAKANPGRYSFGSSGAGGGGHLKMEMFQLRTGTQLLHVPYKGISFVIQDVLAGQVDVLSDDLPSSLPYIQGGKLKALAVSGNRRVPSLPDVPTYAEQGLPELGLFSWFGIVAPASTPPEVIARLNKAANDALAEPRIREAIEKLSVFPAGGTPQDFGKTMEDDRTSQAALLKAVNVKLD</sequence>
<dbReference type="Proteomes" id="UP000464787">
    <property type="component" value="Chromosome"/>
</dbReference>
<dbReference type="PANTHER" id="PTHR42928:SF5">
    <property type="entry name" value="BLR1237 PROTEIN"/>
    <property type="match status" value="1"/>
</dbReference>
<dbReference type="Pfam" id="PF03401">
    <property type="entry name" value="TctC"/>
    <property type="match status" value="1"/>
</dbReference>
<evidence type="ECO:0000256" key="1">
    <source>
        <dbReference type="ARBA" id="ARBA00006987"/>
    </source>
</evidence>
<dbReference type="Gene3D" id="3.40.190.150">
    <property type="entry name" value="Bordetella uptake gene, domain 1"/>
    <property type="match status" value="1"/>
</dbReference>
<dbReference type="Gene3D" id="3.40.190.10">
    <property type="entry name" value="Periplasmic binding protein-like II"/>
    <property type="match status" value="1"/>
</dbReference>
<proteinExistence type="inferred from homology"/>
<evidence type="ECO:0000313" key="4">
    <source>
        <dbReference type="Proteomes" id="UP000464787"/>
    </source>
</evidence>
<comment type="similarity">
    <text evidence="1">Belongs to the UPF0065 (bug) family.</text>
</comment>
<dbReference type="PIRSF" id="PIRSF017082">
    <property type="entry name" value="YflP"/>
    <property type="match status" value="1"/>
</dbReference>
<dbReference type="InterPro" id="IPR042100">
    <property type="entry name" value="Bug_dom1"/>
</dbReference>
<dbReference type="SUPFAM" id="SSF53850">
    <property type="entry name" value="Periplasmic binding protein-like II"/>
    <property type="match status" value="1"/>
</dbReference>
<dbReference type="PROSITE" id="PS51318">
    <property type="entry name" value="TAT"/>
    <property type="match status" value="1"/>
</dbReference>
<accession>A0A857J3V8</accession>
<evidence type="ECO:0000313" key="3">
    <source>
        <dbReference type="EMBL" id="QHI97731.1"/>
    </source>
</evidence>
<dbReference type="CDD" id="cd07012">
    <property type="entry name" value="PBP2_Bug_TTT"/>
    <property type="match status" value="1"/>
</dbReference>
<dbReference type="InterPro" id="IPR005064">
    <property type="entry name" value="BUG"/>
</dbReference>
<dbReference type="KEGG" id="xyk:GT347_06840"/>
<dbReference type="PANTHER" id="PTHR42928">
    <property type="entry name" value="TRICARBOXYLATE-BINDING PROTEIN"/>
    <property type="match status" value="1"/>
</dbReference>
<organism evidence="3 4">
    <name type="scientific">Xylophilus rhododendri</name>
    <dbReference type="NCBI Taxonomy" id="2697032"/>
    <lineage>
        <taxon>Bacteria</taxon>
        <taxon>Pseudomonadati</taxon>
        <taxon>Pseudomonadota</taxon>
        <taxon>Betaproteobacteria</taxon>
        <taxon>Burkholderiales</taxon>
        <taxon>Xylophilus</taxon>
    </lineage>
</organism>
<name>A0A857J3V8_9BURK</name>